<reference evidence="2" key="1">
    <citation type="submission" date="2020-04" db="EMBL/GenBank/DDBJ databases">
        <title>Hybrid Assembly of Korean Phytophthora infestans isolates.</title>
        <authorList>
            <person name="Prokchorchik M."/>
            <person name="Lee Y."/>
            <person name="Seo J."/>
            <person name="Cho J.-H."/>
            <person name="Park Y.-E."/>
            <person name="Jang D.-C."/>
            <person name="Im J.-S."/>
            <person name="Choi J.-G."/>
            <person name="Park H.-J."/>
            <person name="Lee G.-B."/>
            <person name="Lee Y.-G."/>
            <person name="Hong S.-Y."/>
            <person name="Cho K."/>
            <person name="Sohn K.H."/>
        </authorList>
    </citation>
    <scope>NUCLEOTIDE SEQUENCE</scope>
    <source>
        <strain evidence="2">KR_1_A1</strain>
    </source>
</reference>
<feature type="region of interest" description="Disordered" evidence="1">
    <location>
        <begin position="1076"/>
        <end position="1181"/>
    </location>
</feature>
<feature type="compositionally biased region" description="Low complexity" evidence="1">
    <location>
        <begin position="1084"/>
        <end position="1098"/>
    </location>
</feature>
<feature type="compositionally biased region" description="Polar residues" evidence="1">
    <location>
        <begin position="1126"/>
        <end position="1140"/>
    </location>
</feature>
<evidence type="ECO:0000313" key="3">
    <source>
        <dbReference type="Proteomes" id="UP000602510"/>
    </source>
</evidence>
<organism evidence="2 3">
    <name type="scientific">Phytophthora infestans</name>
    <name type="common">Potato late blight agent</name>
    <name type="synonym">Botrytis infestans</name>
    <dbReference type="NCBI Taxonomy" id="4787"/>
    <lineage>
        <taxon>Eukaryota</taxon>
        <taxon>Sar</taxon>
        <taxon>Stramenopiles</taxon>
        <taxon>Oomycota</taxon>
        <taxon>Peronosporomycetes</taxon>
        <taxon>Peronosporales</taxon>
        <taxon>Peronosporaceae</taxon>
        <taxon>Phytophthora</taxon>
    </lineage>
</organism>
<name>A0A833WTD4_PHYIN</name>
<comment type="caution">
    <text evidence="2">The sequence shown here is derived from an EMBL/GenBank/DDBJ whole genome shotgun (WGS) entry which is preliminary data.</text>
</comment>
<keyword evidence="3" id="KW-1185">Reference proteome</keyword>
<evidence type="ECO:0000313" key="2">
    <source>
        <dbReference type="EMBL" id="KAF4036501.1"/>
    </source>
</evidence>
<evidence type="ECO:0000256" key="1">
    <source>
        <dbReference type="SAM" id="MobiDB-lite"/>
    </source>
</evidence>
<dbReference type="AlphaFoldDB" id="A0A833WTD4"/>
<dbReference type="EMBL" id="WSZM01000264">
    <property type="protein sequence ID" value="KAF4036501.1"/>
    <property type="molecule type" value="Genomic_DNA"/>
</dbReference>
<protein>
    <submittedName>
        <fullName evidence="2">Uncharacterized protein</fullName>
    </submittedName>
</protein>
<proteinExistence type="predicted"/>
<dbReference type="Proteomes" id="UP000602510">
    <property type="component" value="Unassembled WGS sequence"/>
</dbReference>
<feature type="compositionally biased region" description="Polar residues" evidence="1">
    <location>
        <begin position="1149"/>
        <end position="1162"/>
    </location>
</feature>
<accession>A0A833WTD4</accession>
<sequence length="1181" mass="130762">MLQESLGGGGDSATSTKRAQAQVQKLLQLASVRPNALTLREYREGLEECLKPEGIPAMKILGFQLAGIGPGCSTHEVWKFIMEAVVNELGSSENTSALAAAIPVLRQVPLPLVLGFLLTPEREPMNKLRSILTHEDIEVHCNAITTLSQLTLDVAINVAGDGLFVFPFESHEARICCQQDLETMVNDCWKLIFHTLSFGGQSQSAPWAAGTAFTALTSLFARSSTMAPFFPSIQESLRVQAPIDDVTSVVYKQAFPRIRALIATARSLPMKQQPDAMLWISMLLYTMMERSGARCPSVSVPYMEIDTEDNNIEDGDDDDAPHASTEPVRVDELVRGLLESWAFPTVSRRVSLAQATNMCRAIFILLAHPLQTFTRMRWAAQLANHLIAQCYLANRSNNNGVSSSELKLELCGMLVKTFAWLSGVNCQSLFVRTTEAIYLLDHDKDRRDLVQTLMDTIVEHVVVNRDFQLLQGLCTMAFFRQPKGFSRLSPRTNGSEVFRALFQALSNTIELSSPPRRNVEHQISQLIALRVFRGLLLLKLGGSATTSPKAYLRSCEMSENIVYYTGLLTSHFQDMLACPELALRESLDFFQQELLPTMAQIASQCARLQILWIGVRLHRNYSTHVPFDALVRELQCETGRLFTAIWNDDDEMEGATFDDGLLGAGVEEIPGSRERAGDANNVDALMVIGDCITLLAQLQPQTQPQFLQLCEKMIATLSAAGSPPAITSQQYRVIEDVMAQLSTPPTNLASAPETQFSKEIFDPRDIFLPRKHVEDMDRPNDEEYREPITVSGSSDPVSIRISHHHPLSKKEDVVTLDVSCCNLTTWALSDLEIQFRPLGGVGVVQCVDTSKDLKLRMLRSGETVSVGTSGGCTSLPPFGVIKAQKKFRVCKFTQVTLLLQAVLVQDPSQDGDTMGDIPAEETSPTPIYLAFSDRYVLHFDTLLRLPQPQIATGSFFRHCWQSANSGVLWRVKAPESKAQKLGACQHALHVMNAKLAVVSELLLDLPMHFHIAMVTQTRWGSYITAVLTMTLESDSSWSGVLEVRSTSENIREFKKWPRDTTRLFSGDHVRLCNDPVPQREPVHTSTPLSNAANTAAPLPTAPSPFDDAFSTPVPAPMQPIDRPMSSAASTFTPDVRSTTSFHKDVSVPTDRSMSSFARSQPEQMRAPETTPASDEQWGNFL</sequence>
<gene>
    <name evidence="2" type="ORF">GN244_ATG11207</name>
</gene>